<dbReference type="Proteomes" id="UP000799444">
    <property type="component" value="Unassembled WGS sequence"/>
</dbReference>
<comment type="caution">
    <text evidence="2">The sequence shown here is derived from an EMBL/GenBank/DDBJ whole genome shotgun (WGS) entry which is preliminary data.</text>
</comment>
<protein>
    <submittedName>
        <fullName evidence="2">Uncharacterized protein</fullName>
    </submittedName>
</protein>
<keyword evidence="3" id="KW-1185">Reference proteome</keyword>
<keyword evidence="1" id="KW-0472">Membrane</keyword>
<proteinExistence type="predicted"/>
<keyword evidence="1" id="KW-0812">Transmembrane</keyword>
<keyword evidence="1" id="KW-1133">Transmembrane helix</keyword>
<feature type="transmembrane region" description="Helical" evidence="1">
    <location>
        <begin position="49"/>
        <end position="70"/>
    </location>
</feature>
<reference evidence="2" key="1">
    <citation type="journal article" date="2020" name="Stud. Mycol.">
        <title>101 Dothideomycetes genomes: a test case for predicting lifestyles and emergence of pathogens.</title>
        <authorList>
            <person name="Haridas S."/>
            <person name="Albert R."/>
            <person name="Binder M."/>
            <person name="Bloem J."/>
            <person name="Labutti K."/>
            <person name="Salamov A."/>
            <person name="Andreopoulos B."/>
            <person name="Baker S."/>
            <person name="Barry K."/>
            <person name="Bills G."/>
            <person name="Bluhm B."/>
            <person name="Cannon C."/>
            <person name="Castanera R."/>
            <person name="Culley D."/>
            <person name="Daum C."/>
            <person name="Ezra D."/>
            <person name="Gonzalez J."/>
            <person name="Henrissat B."/>
            <person name="Kuo A."/>
            <person name="Liang C."/>
            <person name="Lipzen A."/>
            <person name="Lutzoni F."/>
            <person name="Magnuson J."/>
            <person name="Mondo S."/>
            <person name="Nolan M."/>
            <person name="Ohm R."/>
            <person name="Pangilinan J."/>
            <person name="Park H.-J."/>
            <person name="Ramirez L."/>
            <person name="Alfaro M."/>
            <person name="Sun H."/>
            <person name="Tritt A."/>
            <person name="Yoshinaga Y."/>
            <person name="Zwiers L.-H."/>
            <person name="Turgeon B."/>
            <person name="Goodwin S."/>
            <person name="Spatafora J."/>
            <person name="Crous P."/>
            <person name="Grigoriev I."/>
        </authorList>
    </citation>
    <scope>NUCLEOTIDE SEQUENCE</scope>
    <source>
        <strain evidence="2">CBS 125425</strain>
    </source>
</reference>
<evidence type="ECO:0000313" key="3">
    <source>
        <dbReference type="Proteomes" id="UP000799444"/>
    </source>
</evidence>
<name>A0A9P4RBG6_9PLEO</name>
<dbReference type="EMBL" id="ML996102">
    <property type="protein sequence ID" value="KAF2739971.1"/>
    <property type="molecule type" value="Genomic_DNA"/>
</dbReference>
<evidence type="ECO:0000313" key="2">
    <source>
        <dbReference type="EMBL" id="KAF2739971.1"/>
    </source>
</evidence>
<evidence type="ECO:0000256" key="1">
    <source>
        <dbReference type="SAM" id="Phobius"/>
    </source>
</evidence>
<sequence>MPCKMGRCAIGQPSLRGSVTGQRLRLLRTWNLPCGALASRRYRRHDCNWCFVILAPMGPGGFCLSFAFIYEPMRVSIGALGLETFGSSWKAIFLPVLVPTRCGSSVCAIGNRSSQRVQFYRGDCTQDKSFLRPTLDHAKHQIATHLRVVLGAGLADTVPLFQMVGSPLCLWKARPSSSRSGYPSSIGILFALRNTSLSPSTGQDSAKTKSACGGP</sequence>
<accession>A0A9P4RBG6</accession>
<organism evidence="2 3">
    <name type="scientific">Polyplosphaeria fusca</name>
    <dbReference type="NCBI Taxonomy" id="682080"/>
    <lineage>
        <taxon>Eukaryota</taxon>
        <taxon>Fungi</taxon>
        <taxon>Dikarya</taxon>
        <taxon>Ascomycota</taxon>
        <taxon>Pezizomycotina</taxon>
        <taxon>Dothideomycetes</taxon>
        <taxon>Pleosporomycetidae</taxon>
        <taxon>Pleosporales</taxon>
        <taxon>Tetraplosphaeriaceae</taxon>
        <taxon>Polyplosphaeria</taxon>
    </lineage>
</organism>
<dbReference type="AlphaFoldDB" id="A0A9P4RBG6"/>
<gene>
    <name evidence="2" type="ORF">EJ04DRAFT_262108</name>
</gene>